<reference evidence="2" key="1">
    <citation type="journal article" date="2013" name="Genetics">
        <title>The draft genome and transcriptome of Panagrellus redivivus are shaped by the harsh demands of a free-living lifestyle.</title>
        <authorList>
            <person name="Srinivasan J."/>
            <person name="Dillman A.R."/>
            <person name="Macchietto M.G."/>
            <person name="Heikkinen L."/>
            <person name="Lakso M."/>
            <person name="Fracchia K.M."/>
            <person name="Antoshechkin I."/>
            <person name="Mortazavi A."/>
            <person name="Wong G."/>
            <person name="Sternberg P.W."/>
        </authorList>
    </citation>
    <scope>NUCLEOTIDE SEQUENCE [LARGE SCALE GENOMIC DNA]</scope>
    <source>
        <strain evidence="2">MT8872</strain>
    </source>
</reference>
<dbReference type="InterPro" id="IPR050509">
    <property type="entry name" value="CoA-transferase_III"/>
</dbReference>
<dbReference type="PANTHER" id="PTHR48228">
    <property type="entry name" value="SUCCINYL-COA--D-CITRAMALATE COA-TRANSFERASE"/>
    <property type="match status" value="1"/>
</dbReference>
<comment type="similarity">
    <text evidence="1">Belongs to the CoA-transferase III family.</text>
</comment>
<evidence type="ECO:0000313" key="3">
    <source>
        <dbReference type="WBParaSite" id="Pan_g6310.t1"/>
    </source>
</evidence>
<proteinExistence type="inferred from homology"/>
<dbReference type="InterPro" id="IPR023606">
    <property type="entry name" value="CoA-Trfase_III_dom_1_sf"/>
</dbReference>
<evidence type="ECO:0000313" key="2">
    <source>
        <dbReference type="Proteomes" id="UP000492821"/>
    </source>
</evidence>
<accession>A0A7E4W2Q5</accession>
<dbReference type="AlphaFoldDB" id="A0A7E4W2Q5"/>
<dbReference type="Pfam" id="PF02515">
    <property type="entry name" value="CoA_transf_3"/>
    <property type="match status" value="1"/>
</dbReference>
<evidence type="ECO:0000256" key="1">
    <source>
        <dbReference type="ARBA" id="ARBA00008383"/>
    </source>
</evidence>
<dbReference type="InterPro" id="IPR044855">
    <property type="entry name" value="CoA-Trfase_III_dom3_sf"/>
</dbReference>
<dbReference type="PANTHER" id="PTHR48228:SF5">
    <property type="entry name" value="ALPHA-METHYLACYL-COA RACEMASE"/>
    <property type="match status" value="1"/>
</dbReference>
<dbReference type="SUPFAM" id="SSF89796">
    <property type="entry name" value="CoA-transferase family III (CaiB/BaiF)"/>
    <property type="match status" value="1"/>
</dbReference>
<dbReference type="Proteomes" id="UP000492821">
    <property type="component" value="Unassembled WGS sequence"/>
</dbReference>
<sequence>MFVRLLARRAPISASISIRPKSTSIDDFFVGSKVRLRTETRKYPLTGIRVALLNRPSIGEFTARVLEDFGADVAKFCEPPDDGFKVKESHGRVIDLTTTEDVNLIRNISGNVDILIDYLHGGRLEKVGLDPEVLLKANSQLIIARITAYGQNGPLGHATGGDATIAALSGAIHELDHNNDHVLKAAKFEARALTMAGRANCVSSVLLALYERESSGRGQIIDMSVTENVSYLDKVTYETGLDIPKAFNRFYVTSDKKFIAVSILGKGQQDKFLQITGSDPNGDLEANIVGRMTQKSLAEWLDLLKGISSVVEVLDHKTVGTHKQHREREAFNYDDSTNLWVAKATPRFTPQ</sequence>
<name>A0A7E4W2Q5_PANRE</name>
<dbReference type="WBParaSite" id="Pan_g6310.t1">
    <property type="protein sequence ID" value="Pan_g6310.t1"/>
    <property type="gene ID" value="Pan_g6310"/>
</dbReference>
<protein>
    <submittedName>
        <fullName evidence="3">NAD(P)-bd_dom domain-containing protein</fullName>
    </submittedName>
</protein>
<dbReference type="InterPro" id="IPR003673">
    <property type="entry name" value="CoA-Trfase_fam_III"/>
</dbReference>
<keyword evidence="2" id="KW-1185">Reference proteome</keyword>
<dbReference type="Gene3D" id="3.30.1540.10">
    <property type="entry name" value="formyl-coa transferase, domain 3"/>
    <property type="match status" value="1"/>
</dbReference>
<dbReference type="Gene3D" id="3.40.50.10540">
    <property type="entry name" value="Crotonobetainyl-coa:carnitine coa-transferase, domain 1"/>
    <property type="match status" value="1"/>
</dbReference>
<dbReference type="GO" id="GO:0003824">
    <property type="term" value="F:catalytic activity"/>
    <property type="evidence" value="ECO:0007669"/>
    <property type="project" value="InterPro"/>
</dbReference>
<organism evidence="2 3">
    <name type="scientific">Panagrellus redivivus</name>
    <name type="common">Microworm</name>
    <dbReference type="NCBI Taxonomy" id="6233"/>
    <lineage>
        <taxon>Eukaryota</taxon>
        <taxon>Metazoa</taxon>
        <taxon>Ecdysozoa</taxon>
        <taxon>Nematoda</taxon>
        <taxon>Chromadorea</taxon>
        <taxon>Rhabditida</taxon>
        <taxon>Tylenchina</taxon>
        <taxon>Panagrolaimomorpha</taxon>
        <taxon>Panagrolaimoidea</taxon>
        <taxon>Panagrolaimidae</taxon>
        <taxon>Panagrellus</taxon>
    </lineage>
</organism>
<reference evidence="3" key="2">
    <citation type="submission" date="2020-10" db="UniProtKB">
        <authorList>
            <consortium name="WormBaseParasite"/>
        </authorList>
    </citation>
    <scope>IDENTIFICATION</scope>
</reference>